<evidence type="ECO:0000256" key="3">
    <source>
        <dbReference type="ARBA" id="ARBA00022630"/>
    </source>
</evidence>
<feature type="domain" description="Acyl-CoA dehydrogenase/oxidase C-terminal" evidence="6">
    <location>
        <begin position="302"/>
        <end position="425"/>
    </location>
</feature>
<protein>
    <submittedName>
        <fullName evidence="9">Acyl-CoA dehydrogenase</fullName>
    </submittedName>
</protein>
<dbReference type="Gene3D" id="1.20.140.10">
    <property type="entry name" value="Butyryl-CoA Dehydrogenase, subunit A, domain 3"/>
    <property type="match status" value="1"/>
</dbReference>
<keyword evidence="5" id="KW-0560">Oxidoreductase</keyword>
<dbReference type="InterPro" id="IPR009100">
    <property type="entry name" value="AcylCoA_DH/oxidase_NM_dom_sf"/>
</dbReference>
<organism evidence="9 10">
    <name type="scientific">Acinetobacter rongchengensis</name>
    <dbReference type="NCBI Taxonomy" id="2419601"/>
    <lineage>
        <taxon>Bacteria</taxon>
        <taxon>Pseudomonadati</taxon>
        <taxon>Pseudomonadota</taxon>
        <taxon>Gammaproteobacteria</taxon>
        <taxon>Moraxellales</taxon>
        <taxon>Moraxellaceae</taxon>
        <taxon>Acinetobacter</taxon>
    </lineage>
</organism>
<evidence type="ECO:0000256" key="1">
    <source>
        <dbReference type="ARBA" id="ARBA00001974"/>
    </source>
</evidence>
<evidence type="ECO:0000259" key="7">
    <source>
        <dbReference type="Pfam" id="PF02770"/>
    </source>
</evidence>
<dbReference type="InterPro" id="IPR009075">
    <property type="entry name" value="AcylCo_DH/oxidase_C"/>
</dbReference>
<dbReference type="PANTHER" id="PTHR43884">
    <property type="entry name" value="ACYL-COA DEHYDROGENASE"/>
    <property type="match status" value="1"/>
</dbReference>
<dbReference type="Pfam" id="PF02771">
    <property type="entry name" value="Acyl-CoA_dh_N"/>
    <property type="match status" value="1"/>
</dbReference>
<comment type="cofactor">
    <cofactor evidence="1 5">
        <name>FAD</name>
        <dbReference type="ChEBI" id="CHEBI:57692"/>
    </cofactor>
</comment>
<comment type="similarity">
    <text evidence="2 5">Belongs to the acyl-CoA dehydrogenase family.</text>
</comment>
<dbReference type="OrthoDB" id="142556at2"/>
<dbReference type="PROSITE" id="PS00073">
    <property type="entry name" value="ACYL_COA_DH_2"/>
    <property type="match status" value="1"/>
</dbReference>
<name>A0A3A8EXB3_9GAMM</name>
<dbReference type="InterPro" id="IPR006089">
    <property type="entry name" value="Acyl-CoA_DH_CS"/>
</dbReference>
<keyword evidence="4 5" id="KW-0274">FAD</keyword>
<dbReference type="InterPro" id="IPR006091">
    <property type="entry name" value="Acyl-CoA_Oxase/DH_mid-dom"/>
</dbReference>
<evidence type="ECO:0000313" key="9">
    <source>
        <dbReference type="EMBL" id="RKG38759.1"/>
    </source>
</evidence>
<evidence type="ECO:0000313" key="10">
    <source>
        <dbReference type="Proteomes" id="UP000280405"/>
    </source>
</evidence>
<feature type="domain" description="Acyl-CoA oxidase/dehydrogenase middle" evidence="7">
    <location>
        <begin position="198"/>
        <end position="285"/>
    </location>
</feature>
<dbReference type="InterPro" id="IPR046373">
    <property type="entry name" value="Acyl-CoA_Oxase/DH_mid-dom_sf"/>
</dbReference>
<gene>
    <name evidence="9" type="ORF">D7V20_07070</name>
</gene>
<dbReference type="InterPro" id="IPR013786">
    <property type="entry name" value="AcylCoA_DH/ox_N"/>
</dbReference>
<dbReference type="Pfam" id="PF02770">
    <property type="entry name" value="Acyl-CoA_dh_M"/>
    <property type="match status" value="1"/>
</dbReference>
<dbReference type="SUPFAM" id="SSF56645">
    <property type="entry name" value="Acyl-CoA dehydrogenase NM domain-like"/>
    <property type="match status" value="1"/>
</dbReference>
<accession>A0A3A8EXB3</accession>
<dbReference type="Pfam" id="PF00441">
    <property type="entry name" value="Acyl-CoA_dh_1"/>
    <property type="match status" value="1"/>
</dbReference>
<dbReference type="InterPro" id="IPR037069">
    <property type="entry name" value="AcylCoA_DH/ox_N_sf"/>
</dbReference>
<evidence type="ECO:0000256" key="5">
    <source>
        <dbReference type="RuleBase" id="RU362125"/>
    </source>
</evidence>
<dbReference type="Proteomes" id="UP000280405">
    <property type="component" value="Unassembled WGS sequence"/>
</dbReference>
<evidence type="ECO:0000256" key="2">
    <source>
        <dbReference type="ARBA" id="ARBA00009347"/>
    </source>
</evidence>
<dbReference type="Gene3D" id="2.40.110.10">
    <property type="entry name" value="Butyryl-CoA Dehydrogenase, subunit A, domain 2"/>
    <property type="match status" value="1"/>
</dbReference>
<dbReference type="Gene3D" id="1.10.540.10">
    <property type="entry name" value="Acyl-CoA dehydrogenase/oxidase, N-terminal domain"/>
    <property type="match status" value="1"/>
</dbReference>
<dbReference type="SUPFAM" id="SSF47203">
    <property type="entry name" value="Acyl-CoA dehydrogenase C-terminal domain-like"/>
    <property type="match status" value="1"/>
</dbReference>
<dbReference type="AlphaFoldDB" id="A0A3A8EXB3"/>
<dbReference type="PANTHER" id="PTHR43884:SF12">
    <property type="entry name" value="ISOVALERYL-COA DEHYDROGENASE, MITOCHONDRIAL-RELATED"/>
    <property type="match status" value="1"/>
</dbReference>
<dbReference type="GO" id="GO:0050660">
    <property type="term" value="F:flavin adenine dinucleotide binding"/>
    <property type="evidence" value="ECO:0007669"/>
    <property type="project" value="InterPro"/>
</dbReference>
<evidence type="ECO:0000256" key="4">
    <source>
        <dbReference type="ARBA" id="ARBA00022827"/>
    </source>
</evidence>
<feature type="domain" description="Acyl-CoA dehydrogenase/oxidase N-terminal" evidence="8">
    <location>
        <begin position="80"/>
        <end position="191"/>
    </location>
</feature>
<evidence type="ECO:0000259" key="8">
    <source>
        <dbReference type="Pfam" id="PF02771"/>
    </source>
</evidence>
<sequence>MTNMVNKAQGLGLNLITKIAGSDLLDQFKLRKFVEKSLYQGSKAGFKTLTATQKAFKSESNITKQRLPNQSKSLFDLSLTEEQQMTVDAMDQFASEVLYPLAHQADHDEKFPNQLWQYSTDLGLNYYALPEALGGVASEKNIVSNILIAERLAKGDFSLAAGLLSTFSVINAITQWGSEHVQATYLPSFAEDTEIQASFAVQEATAAFNPLKLKTKAISNQGQFSITGEKTLVMLGETADVFLVSADFNGKADVFIVNRDPSITVQKTSAMGLKATETVTLKFDNSPAQRLGDDDFNYPAFLDLGNLMWCAMAVGTCEAVKQYCIQYANERTAFGEPISHRQSVAFMIADMAIEIEAMRMLVLNATSLAEAGQPFHREAYLARLLCAEKSMKIGTDGVQILGGHGFTKEHPAERWYRDLRAMAILHSGLHA</sequence>
<reference evidence="9 10" key="1">
    <citation type="submission" date="2018-09" db="EMBL/GenBank/DDBJ databases">
        <title>The draft genome of Acinetobacter spp. strains.</title>
        <authorList>
            <person name="Qin J."/>
            <person name="Feng Y."/>
            <person name="Zong Z."/>
        </authorList>
    </citation>
    <scope>NUCLEOTIDE SEQUENCE [LARGE SCALE GENOMIC DNA]</scope>
    <source>
        <strain evidence="9 10">WCHAc060115</strain>
    </source>
</reference>
<keyword evidence="10" id="KW-1185">Reference proteome</keyword>
<keyword evidence="3 5" id="KW-0285">Flavoprotein</keyword>
<dbReference type="InterPro" id="IPR036250">
    <property type="entry name" value="AcylCo_DH-like_C"/>
</dbReference>
<comment type="caution">
    <text evidence="9">The sequence shown here is derived from an EMBL/GenBank/DDBJ whole genome shotgun (WGS) entry which is preliminary data.</text>
</comment>
<proteinExistence type="inferred from homology"/>
<dbReference type="EMBL" id="RAXT01000009">
    <property type="protein sequence ID" value="RKG38759.1"/>
    <property type="molecule type" value="Genomic_DNA"/>
</dbReference>
<dbReference type="GO" id="GO:0003995">
    <property type="term" value="F:acyl-CoA dehydrogenase activity"/>
    <property type="evidence" value="ECO:0007669"/>
    <property type="project" value="InterPro"/>
</dbReference>
<evidence type="ECO:0000259" key="6">
    <source>
        <dbReference type="Pfam" id="PF00441"/>
    </source>
</evidence>